<feature type="domain" description="MacB-like periplasmic core" evidence="9">
    <location>
        <begin position="729"/>
        <end position="889"/>
    </location>
</feature>
<feature type="transmembrane region" description="Helical" evidence="7">
    <location>
        <begin position="725"/>
        <end position="745"/>
    </location>
</feature>
<feature type="domain" description="MacB-like periplasmic core" evidence="9">
    <location>
        <begin position="23"/>
        <end position="234"/>
    </location>
</feature>
<feature type="transmembrane region" description="Helical" evidence="7">
    <location>
        <begin position="953"/>
        <end position="973"/>
    </location>
</feature>
<feature type="transmembrane region" description="Helical" evidence="7">
    <location>
        <begin position="559"/>
        <end position="576"/>
    </location>
</feature>
<feature type="compositionally biased region" description="Low complexity" evidence="6">
    <location>
        <begin position="285"/>
        <end position="294"/>
    </location>
</feature>
<evidence type="ECO:0000313" key="11">
    <source>
        <dbReference type="Proteomes" id="UP000649151"/>
    </source>
</evidence>
<feature type="region of interest" description="Disordered" evidence="6">
    <location>
        <begin position="275"/>
        <end position="316"/>
    </location>
</feature>
<keyword evidence="5 7" id="KW-0472">Membrane</keyword>
<evidence type="ECO:0000256" key="1">
    <source>
        <dbReference type="ARBA" id="ARBA00004651"/>
    </source>
</evidence>
<dbReference type="EMBL" id="JACOQK010000001">
    <property type="protein sequence ID" value="MBC5787534.1"/>
    <property type="molecule type" value="Genomic_DNA"/>
</dbReference>
<feature type="transmembrane region" description="Helical" evidence="7">
    <location>
        <begin position="648"/>
        <end position="672"/>
    </location>
</feature>
<dbReference type="InterPro" id="IPR038766">
    <property type="entry name" value="Membrane_comp_ABC_pdt"/>
</dbReference>
<dbReference type="Proteomes" id="UP000649151">
    <property type="component" value="Unassembled WGS sequence"/>
</dbReference>
<evidence type="ECO:0000256" key="7">
    <source>
        <dbReference type="SAM" id="Phobius"/>
    </source>
</evidence>
<keyword evidence="4 7" id="KW-1133">Transmembrane helix</keyword>
<dbReference type="Pfam" id="PF12704">
    <property type="entry name" value="MacB_PCD"/>
    <property type="match status" value="2"/>
</dbReference>
<feature type="domain" description="ABC3 transporter permease C-terminal" evidence="8">
    <location>
        <begin position="957"/>
        <end position="1074"/>
    </location>
</feature>
<accession>A0ABR7IQV5</accession>
<evidence type="ECO:0000256" key="3">
    <source>
        <dbReference type="ARBA" id="ARBA00022692"/>
    </source>
</evidence>
<feature type="transmembrane region" description="Helical" evidence="7">
    <location>
        <begin position="1048"/>
        <end position="1066"/>
    </location>
</feature>
<evidence type="ECO:0000256" key="2">
    <source>
        <dbReference type="ARBA" id="ARBA00022475"/>
    </source>
</evidence>
<feature type="compositionally biased region" description="Basic and acidic residues" evidence="6">
    <location>
        <begin position="306"/>
        <end position="316"/>
    </location>
</feature>
<dbReference type="InterPro" id="IPR003838">
    <property type="entry name" value="ABC3_permease_C"/>
</dbReference>
<evidence type="ECO:0000259" key="9">
    <source>
        <dbReference type="Pfam" id="PF12704"/>
    </source>
</evidence>
<keyword evidence="11" id="KW-1185">Reference proteome</keyword>
<comment type="caution">
    <text evidence="10">The sequence shown here is derived from an EMBL/GenBank/DDBJ whole genome shotgun (WGS) entry which is preliminary data.</text>
</comment>
<keyword evidence="3 7" id="KW-0812">Transmembrane</keyword>
<feature type="transmembrane region" description="Helical" evidence="7">
    <location>
        <begin position="1006"/>
        <end position="1028"/>
    </location>
</feature>
<feature type="transmembrane region" description="Helical" evidence="7">
    <location>
        <begin position="21"/>
        <end position="38"/>
    </location>
</feature>
<name>A0ABR7IQV5_9CLOT</name>
<dbReference type="Gene3D" id="1.10.287.1490">
    <property type="match status" value="1"/>
</dbReference>
<evidence type="ECO:0000259" key="8">
    <source>
        <dbReference type="Pfam" id="PF02687"/>
    </source>
</evidence>
<dbReference type="PANTHER" id="PTHR30287">
    <property type="entry name" value="MEMBRANE COMPONENT OF PREDICTED ABC SUPERFAMILY METABOLITE UPTAKE TRANSPORTER"/>
    <property type="match status" value="1"/>
</dbReference>
<dbReference type="InterPro" id="IPR025857">
    <property type="entry name" value="MacB_PCD"/>
</dbReference>
<evidence type="ECO:0000256" key="5">
    <source>
        <dbReference type="ARBA" id="ARBA00023136"/>
    </source>
</evidence>
<evidence type="ECO:0000256" key="6">
    <source>
        <dbReference type="SAM" id="MobiDB-lite"/>
    </source>
</evidence>
<feature type="transmembrane region" description="Helical" evidence="7">
    <location>
        <begin position="604"/>
        <end position="628"/>
    </location>
</feature>
<evidence type="ECO:0000256" key="4">
    <source>
        <dbReference type="ARBA" id="ARBA00022989"/>
    </source>
</evidence>
<organism evidence="10 11">
    <name type="scientific">Clostridium facile</name>
    <dbReference type="NCBI Taxonomy" id="2763035"/>
    <lineage>
        <taxon>Bacteria</taxon>
        <taxon>Bacillati</taxon>
        <taxon>Bacillota</taxon>
        <taxon>Clostridia</taxon>
        <taxon>Eubacteriales</taxon>
        <taxon>Clostridiaceae</taxon>
        <taxon>Clostridium</taxon>
    </lineage>
</organism>
<dbReference type="RefSeq" id="WP_186996455.1">
    <property type="nucleotide sequence ID" value="NZ_JACOQK010000001.1"/>
</dbReference>
<feature type="domain" description="ABC3 transporter permease C-terminal" evidence="8">
    <location>
        <begin position="559"/>
        <end position="671"/>
    </location>
</feature>
<proteinExistence type="predicted"/>
<keyword evidence="2" id="KW-1003">Cell membrane</keyword>
<evidence type="ECO:0000313" key="10">
    <source>
        <dbReference type="EMBL" id="MBC5787534.1"/>
    </source>
</evidence>
<dbReference type="Pfam" id="PF02687">
    <property type="entry name" value="FtsX"/>
    <property type="match status" value="2"/>
</dbReference>
<sequence length="1083" mass="121680">MRTKAFTKEIRRSITRSMSRFWAIFIIVALGAGFYASLRSIAPDMRLTIDHYFDEQHVMDLHGISTMGFTDGDIEALESLEEIDQVMPAYTVDVNSKIDQKDTVIRVHSLAEDFQDEDSMNRPILTDGRWPEKGGECVISTNTMYSTEELLGKTITVTNPDQDLNEVLNHTEFQVVGIVESPYYISFSLGSSDIGSGTLDQFMYVLSDDFNQPAYTEIFMTVNGAAELSAFTEEYDDLVEQAANKVEELAKERTLIRLEEIKQEAQQTLDQQKAEFNQTKQDTEAQLAQARQQLESGDQELQTQKDNLESAKKQIDDHSDQLYQGQMEYIDGVFQFYDTKDEVYRQLDDAQAELDRSESELNSHSTEIAVARGSIDVLTKVKEGIQKQIDQANQTGNTELAAQLQQTADSLENKIAELQTQVDQYDQATAQIEQGKQLLAKQRADADAQFSGAKQELQTSKDQLSSANSQLDQAKQLYESGAGQIESAEAELTSGWEEYNANAEKAQSEFQAAQAKLDEAQRQIDSIVEPEWYVLDRHTNVGFASFEGDADRFDSLSKVFPIIFFLVAALVALTTMTRMVEEERVVIGTYKALGYSNLKIMSKYLIYAALATVLGSVVGIIVCSKVLPVVCWNSYRILYTAPGIIAPISLKFSLIGGFAAALCTLGATFFACRSSLSETPASLMLPKAPKAGKRILLERITPIWSHLSFSHKVTARNLFRYKKRLFMTVIGIAGCTALLLTGFGVKDSVSGVIDNQYGKIYHYDMTISLKDEVSQETREKLQDAEYFSTYLPIYSKAMELTENNTTLNVNLLIPEQTDKLTDMVTLQTRLGKKEVEFNQDSVVITEKMSKLFDLGVGDKIHLENSQNQQKEFTITGVTENYVSHYIYIAPELYEDTMGELPANNQVLAICASDDEQEHEKISEDLLQQPDISTVQFLDNISQQFAKTIQSLDYIILVLIICAGLLAFVVLYNLTNINITERQRELATIKVLGFYDREVSAYVYRETTLLTILGVAVGLVFGVFLHLFVIQTVEVDMVMFGRTVHFMSYIYSILLTILFSILVNLVMSRKLKKISMVESLKSVD</sequence>
<reference evidence="10 11" key="1">
    <citation type="submission" date="2020-08" db="EMBL/GenBank/DDBJ databases">
        <title>Genome public.</title>
        <authorList>
            <person name="Liu C."/>
            <person name="Sun Q."/>
        </authorList>
    </citation>
    <scope>NUCLEOTIDE SEQUENCE [LARGE SCALE GENOMIC DNA]</scope>
    <source>
        <strain evidence="10 11">NSJ-27</strain>
    </source>
</reference>
<protein>
    <submittedName>
        <fullName evidence="10">ABC transporter permease</fullName>
    </submittedName>
</protein>
<feature type="compositionally biased region" description="Polar residues" evidence="6">
    <location>
        <begin position="295"/>
        <end position="305"/>
    </location>
</feature>
<comment type="subcellular location">
    <subcellularLocation>
        <location evidence="1">Cell membrane</location>
        <topology evidence="1">Multi-pass membrane protein</topology>
    </subcellularLocation>
</comment>
<gene>
    <name evidence="10" type="ORF">H8Z77_05795</name>
</gene>
<dbReference type="PANTHER" id="PTHR30287:SF1">
    <property type="entry name" value="INNER MEMBRANE PROTEIN"/>
    <property type="match status" value="1"/>
</dbReference>